<keyword evidence="3" id="KW-1185">Reference proteome</keyword>
<proteinExistence type="predicted"/>
<feature type="chain" id="PRO_5012044757" description="Group 4 capsule polysaccharide lipoprotein gfcB, YjbF" evidence="1">
    <location>
        <begin position="21"/>
        <end position="231"/>
    </location>
</feature>
<dbReference type="AlphaFoldDB" id="A0A2C9CLQ2"/>
<name>A0A2C9CLQ2_9RHOB</name>
<accession>A0A2C9CLQ2</accession>
<dbReference type="EMBL" id="OCTN01000001">
    <property type="protein sequence ID" value="SOH92172.1"/>
    <property type="molecule type" value="Genomic_DNA"/>
</dbReference>
<dbReference type="RefSeq" id="WP_145996682.1">
    <property type="nucleotide sequence ID" value="NZ_OCTN01000001.1"/>
</dbReference>
<evidence type="ECO:0000256" key="1">
    <source>
        <dbReference type="SAM" id="SignalP"/>
    </source>
</evidence>
<sequence>MKLTALTAATLLASAQLAGACTSDGMLFFDESPYISLIVAPDDMPLSDSAGITVTGAYTGTEPRAAGGPAPVGFFLREGEIINRNGARMDGVLLIDEDGARITRRDLAGIDSAEGRLEMADRAQAEGISLLQSHLLISDGQLDIHEVEDAPRFTRRVLIETDEGMGIWQSAQPLTLYAAAVAVERACAPRMALNLDMGSYDYCVSDGRFCGLRRDTDRLSNLIRLERGQRP</sequence>
<evidence type="ECO:0000313" key="2">
    <source>
        <dbReference type="EMBL" id="SOH92172.1"/>
    </source>
</evidence>
<evidence type="ECO:0008006" key="4">
    <source>
        <dbReference type="Google" id="ProtNLM"/>
    </source>
</evidence>
<dbReference type="PROSITE" id="PS51257">
    <property type="entry name" value="PROKAR_LIPOPROTEIN"/>
    <property type="match status" value="1"/>
</dbReference>
<feature type="signal peptide" evidence="1">
    <location>
        <begin position="1"/>
        <end position="20"/>
    </location>
</feature>
<dbReference type="OrthoDB" id="7861957at2"/>
<gene>
    <name evidence="2" type="ORF">SAMN06273572_10113</name>
</gene>
<organism evidence="2 3">
    <name type="scientific">Pontivivens marinum</name>
    <dbReference type="NCBI Taxonomy" id="1690039"/>
    <lineage>
        <taxon>Bacteria</taxon>
        <taxon>Pseudomonadati</taxon>
        <taxon>Pseudomonadota</taxon>
        <taxon>Alphaproteobacteria</taxon>
        <taxon>Rhodobacterales</taxon>
        <taxon>Paracoccaceae</taxon>
        <taxon>Pontivivens</taxon>
    </lineage>
</organism>
<evidence type="ECO:0000313" key="3">
    <source>
        <dbReference type="Proteomes" id="UP000220034"/>
    </source>
</evidence>
<dbReference type="Proteomes" id="UP000220034">
    <property type="component" value="Unassembled WGS sequence"/>
</dbReference>
<reference evidence="3" key="1">
    <citation type="submission" date="2017-09" db="EMBL/GenBank/DDBJ databases">
        <authorList>
            <person name="Varghese N."/>
            <person name="Submissions S."/>
        </authorList>
    </citation>
    <scope>NUCLEOTIDE SEQUENCE [LARGE SCALE GENOMIC DNA]</scope>
    <source>
        <strain evidence="3">C7</strain>
    </source>
</reference>
<protein>
    <recommendedName>
        <fullName evidence="4">Group 4 capsule polysaccharide lipoprotein gfcB, YjbF</fullName>
    </recommendedName>
</protein>
<keyword evidence="1" id="KW-0732">Signal</keyword>